<dbReference type="InterPro" id="IPR052367">
    <property type="entry name" value="Thiosulfate_ST/Rhodanese-like"/>
</dbReference>
<reference evidence="1" key="1">
    <citation type="journal article" date="2021" name="Proc. Natl. Acad. Sci. U.S.A.">
        <title>Three genomes in the algal genus Volvox reveal the fate of a haploid sex-determining region after a transition to homothallism.</title>
        <authorList>
            <person name="Yamamoto K."/>
            <person name="Hamaji T."/>
            <person name="Kawai-Toyooka H."/>
            <person name="Matsuzaki R."/>
            <person name="Takahashi F."/>
            <person name="Nishimura Y."/>
            <person name="Kawachi M."/>
            <person name="Noguchi H."/>
            <person name="Minakuchi Y."/>
            <person name="Umen J.G."/>
            <person name="Toyoda A."/>
            <person name="Nozaki H."/>
        </authorList>
    </citation>
    <scope>NUCLEOTIDE SEQUENCE</scope>
    <source>
        <strain evidence="1">NIES-3785</strain>
    </source>
</reference>
<name>A0A8J4G9V6_9CHLO</name>
<dbReference type="SMART" id="SM00450">
    <property type="entry name" value="RHOD"/>
    <property type="match status" value="1"/>
</dbReference>
<evidence type="ECO:0000313" key="1">
    <source>
        <dbReference type="EMBL" id="GIM02879.1"/>
    </source>
</evidence>
<dbReference type="PROSITE" id="PS50206">
    <property type="entry name" value="RHODANESE_3"/>
    <property type="match status" value="1"/>
</dbReference>
<gene>
    <name evidence="1" type="ORF">Vretimale_7701</name>
</gene>
<comment type="caution">
    <text evidence="1">The sequence shown here is derived from an EMBL/GenBank/DDBJ whole genome shotgun (WGS) entry which is preliminary data.</text>
</comment>
<organism evidence="1 2">
    <name type="scientific">Volvox reticuliferus</name>
    <dbReference type="NCBI Taxonomy" id="1737510"/>
    <lineage>
        <taxon>Eukaryota</taxon>
        <taxon>Viridiplantae</taxon>
        <taxon>Chlorophyta</taxon>
        <taxon>core chlorophytes</taxon>
        <taxon>Chlorophyceae</taxon>
        <taxon>CS clade</taxon>
        <taxon>Chlamydomonadales</taxon>
        <taxon>Volvocaceae</taxon>
        <taxon>Volvox</taxon>
    </lineage>
</organism>
<dbReference type="InterPro" id="IPR001763">
    <property type="entry name" value="Rhodanese-like_dom"/>
</dbReference>
<dbReference type="PANTHER" id="PTHR45431">
    <property type="entry name" value="RHODANESE-LIKE DOMAIN-CONTAINING PROTEIN 15, CHLOROPLASTIC"/>
    <property type="match status" value="1"/>
</dbReference>
<dbReference type="OrthoDB" id="566238at2759"/>
<dbReference type="InterPro" id="IPR036873">
    <property type="entry name" value="Rhodanese-like_dom_sf"/>
</dbReference>
<dbReference type="EMBL" id="BNCQ01000012">
    <property type="protein sequence ID" value="GIM02879.1"/>
    <property type="molecule type" value="Genomic_DNA"/>
</dbReference>
<proteinExistence type="predicted"/>
<dbReference type="SUPFAM" id="SSF52821">
    <property type="entry name" value="Rhodanese/Cell cycle control phosphatase"/>
    <property type="match status" value="1"/>
</dbReference>
<dbReference type="PANTHER" id="PTHR45431:SF3">
    <property type="entry name" value="RHODANESE-LIKE DOMAIN-CONTAINING PROTEIN 15, CHLOROPLASTIC"/>
    <property type="match status" value="1"/>
</dbReference>
<dbReference type="AlphaFoldDB" id="A0A8J4G9V6"/>
<evidence type="ECO:0000313" key="2">
    <source>
        <dbReference type="Proteomes" id="UP000722791"/>
    </source>
</evidence>
<sequence length="110" mass="11862">MPAEAQQMLQDEGYKYLDVRTAEEYVAGHAPSAINVPVVFLGSGMSPNPAFLSEVQRAFPKKDESLVVGCKSGRRSLMAIELLSQAGYCNLVNLTGGFDLWAAQGLPVDK</sequence>
<dbReference type="Proteomes" id="UP000722791">
    <property type="component" value="Unassembled WGS sequence"/>
</dbReference>
<protein>
    <submittedName>
        <fullName evidence="1">Uncharacterized protein</fullName>
    </submittedName>
</protein>
<dbReference type="CDD" id="cd00158">
    <property type="entry name" value="RHOD"/>
    <property type="match status" value="1"/>
</dbReference>
<accession>A0A8J4G9V6</accession>
<dbReference type="Pfam" id="PF00581">
    <property type="entry name" value="Rhodanese"/>
    <property type="match status" value="1"/>
</dbReference>
<dbReference type="Gene3D" id="3.40.250.10">
    <property type="entry name" value="Rhodanese-like domain"/>
    <property type="match status" value="1"/>
</dbReference>